<protein>
    <recommendedName>
        <fullName evidence="1">DUF4476 domain-containing protein</fullName>
    </recommendedName>
</protein>
<dbReference type="OrthoDB" id="9976386at2759"/>
<dbReference type="EMBL" id="VFQX01000077">
    <property type="protein sequence ID" value="KAF0971509.1"/>
    <property type="molecule type" value="Genomic_DNA"/>
</dbReference>
<dbReference type="GeneID" id="68117400"/>
<accession>A0A6A5BEM6</accession>
<organism evidence="2 3">
    <name type="scientific">Naegleria fowleri</name>
    <name type="common">Brain eating amoeba</name>
    <dbReference type="NCBI Taxonomy" id="5763"/>
    <lineage>
        <taxon>Eukaryota</taxon>
        <taxon>Discoba</taxon>
        <taxon>Heterolobosea</taxon>
        <taxon>Tetramitia</taxon>
        <taxon>Eutetramitia</taxon>
        <taxon>Vahlkampfiidae</taxon>
        <taxon>Naegleria</taxon>
    </lineage>
</organism>
<feature type="domain" description="DUF4476" evidence="1">
    <location>
        <begin position="49"/>
        <end position="120"/>
    </location>
</feature>
<dbReference type="AlphaFoldDB" id="A0A6A5BEM6"/>
<reference evidence="2 3" key="1">
    <citation type="journal article" date="2019" name="Sci. Rep.">
        <title>Nanopore sequencing improves the draft genome of the human pathogenic amoeba Naegleria fowleri.</title>
        <authorList>
            <person name="Liechti N."/>
            <person name="Schurch N."/>
            <person name="Bruggmann R."/>
            <person name="Wittwer M."/>
        </authorList>
    </citation>
    <scope>NUCLEOTIDE SEQUENCE [LARGE SCALE GENOMIC DNA]</scope>
    <source>
        <strain evidence="2 3">ATCC 30894</strain>
    </source>
</reference>
<dbReference type="Proteomes" id="UP000444721">
    <property type="component" value="Unassembled WGS sequence"/>
</dbReference>
<evidence type="ECO:0000313" key="2">
    <source>
        <dbReference type="EMBL" id="KAF0971509.1"/>
    </source>
</evidence>
<dbReference type="VEuPathDB" id="AmoebaDB:FDP41_010185"/>
<dbReference type="Pfam" id="PF14771">
    <property type="entry name" value="DUF4476"/>
    <property type="match status" value="1"/>
</dbReference>
<dbReference type="VEuPathDB" id="AmoebaDB:NfTy_034940"/>
<comment type="caution">
    <text evidence="2">The sequence shown here is derived from an EMBL/GenBank/DDBJ whole genome shotgun (WGS) entry which is preliminary data.</text>
</comment>
<sequence>MMYNNNTYMPPQQPQYQPQPQVHMTTMTTTTSTMMGGSSNLGKQILAAIKALTQLKSTNNVASMSCSDAANILSCFGFDNDKMKALELIAGQIYDRMQNAETVVSKFGFSNDQNKARQVLMK</sequence>
<dbReference type="InterPro" id="IPR028011">
    <property type="entry name" value="DUF4476"/>
</dbReference>
<dbReference type="RefSeq" id="XP_044556225.1">
    <property type="nucleotide sequence ID" value="XM_044700455.1"/>
</dbReference>
<dbReference type="VEuPathDB" id="AmoebaDB:NF0093710"/>
<proteinExistence type="predicted"/>
<evidence type="ECO:0000313" key="3">
    <source>
        <dbReference type="Proteomes" id="UP000444721"/>
    </source>
</evidence>
<gene>
    <name evidence="2" type="ORF">FDP41_010185</name>
</gene>
<keyword evidence="3" id="KW-1185">Reference proteome</keyword>
<name>A0A6A5BEM6_NAEFO</name>
<evidence type="ECO:0000259" key="1">
    <source>
        <dbReference type="Pfam" id="PF14771"/>
    </source>
</evidence>